<name>A0ABV8V123_9GAMM</name>
<dbReference type="SUPFAM" id="SSF143422">
    <property type="entry name" value="Transposase IS200-like"/>
    <property type="match status" value="1"/>
</dbReference>
<dbReference type="PANTHER" id="PTHR34322">
    <property type="entry name" value="TRANSPOSASE, Y1_TNP DOMAIN-CONTAINING"/>
    <property type="match status" value="1"/>
</dbReference>
<sequence length="228" mass="26577">MARLPRLCLPNIPQHIIQRGNNRRACFGSEDDFAAYAHWLEEYAKKYRMAIHGWVFMTNHVHLLVTPETSAGVSQLMQALGRHYVRHFNYTYRRTGTLWEGRFKSCVVSAEQYFLSCLPYIELNPVRAGMVEHPAGYRWSSFHANGLGRRVKLWTPHEVYQRLGSTLKARAEAYRNLFTTQQDMHEMNELRTALNKGMALGNDRFKQEIEALTGRRVTPEKRGPKPRR</sequence>
<gene>
    <name evidence="2" type="ORF">ACFOX3_04730</name>
</gene>
<dbReference type="InterPro" id="IPR002686">
    <property type="entry name" value="Transposase_17"/>
</dbReference>
<dbReference type="InterPro" id="IPR036515">
    <property type="entry name" value="Transposase_17_sf"/>
</dbReference>
<evidence type="ECO:0000313" key="2">
    <source>
        <dbReference type="EMBL" id="MFC4361595.1"/>
    </source>
</evidence>
<evidence type="ECO:0000259" key="1">
    <source>
        <dbReference type="SMART" id="SM01321"/>
    </source>
</evidence>
<accession>A0ABV8V123</accession>
<evidence type="ECO:0000313" key="3">
    <source>
        <dbReference type="Proteomes" id="UP001595840"/>
    </source>
</evidence>
<dbReference type="Pfam" id="PF01797">
    <property type="entry name" value="Y1_Tnp"/>
    <property type="match status" value="1"/>
</dbReference>
<dbReference type="Gene3D" id="3.30.70.1290">
    <property type="entry name" value="Transposase IS200-like"/>
    <property type="match status" value="1"/>
</dbReference>
<proteinExistence type="predicted"/>
<reference evidence="3" key="1">
    <citation type="journal article" date="2019" name="Int. J. Syst. Evol. Microbiol.">
        <title>The Global Catalogue of Microorganisms (GCM) 10K type strain sequencing project: providing services to taxonomists for standard genome sequencing and annotation.</title>
        <authorList>
            <consortium name="The Broad Institute Genomics Platform"/>
            <consortium name="The Broad Institute Genome Sequencing Center for Infectious Disease"/>
            <person name="Wu L."/>
            <person name="Ma J."/>
        </authorList>
    </citation>
    <scope>NUCLEOTIDE SEQUENCE [LARGE SCALE GENOMIC DNA]</scope>
    <source>
        <strain evidence="3">CECT 8570</strain>
    </source>
</reference>
<dbReference type="Proteomes" id="UP001595840">
    <property type="component" value="Unassembled WGS sequence"/>
</dbReference>
<dbReference type="EMBL" id="JBHSCX010000003">
    <property type="protein sequence ID" value="MFC4361595.1"/>
    <property type="molecule type" value="Genomic_DNA"/>
</dbReference>
<dbReference type="SMART" id="SM01321">
    <property type="entry name" value="Y1_Tnp"/>
    <property type="match status" value="1"/>
</dbReference>
<dbReference type="PANTHER" id="PTHR34322:SF2">
    <property type="entry name" value="TRANSPOSASE IS200-LIKE DOMAIN-CONTAINING PROTEIN"/>
    <property type="match status" value="1"/>
</dbReference>
<feature type="domain" description="Transposase IS200-like" evidence="1">
    <location>
        <begin position="9"/>
        <end position="124"/>
    </location>
</feature>
<organism evidence="2 3">
    <name type="scientific">Simiduia curdlanivorans</name>
    <dbReference type="NCBI Taxonomy" id="1492769"/>
    <lineage>
        <taxon>Bacteria</taxon>
        <taxon>Pseudomonadati</taxon>
        <taxon>Pseudomonadota</taxon>
        <taxon>Gammaproteobacteria</taxon>
        <taxon>Cellvibrionales</taxon>
        <taxon>Cellvibrionaceae</taxon>
        <taxon>Simiduia</taxon>
    </lineage>
</organism>
<protein>
    <submittedName>
        <fullName evidence="2">Transposase</fullName>
    </submittedName>
</protein>
<keyword evidence="3" id="KW-1185">Reference proteome</keyword>
<comment type="caution">
    <text evidence="2">The sequence shown here is derived from an EMBL/GenBank/DDBJ whole genome shotgun (WGS) entry which is preliminary data.</text>
</comment>
<dbReference type="RefSeq" id="WP_290259468.1">
    <property type="nucleotide sequence ID" value="NZ_JAUFQG010000004.1"/>
</dbReference>